<sequence length="1326" mass="138795">MPNLDASGAAAKPGNVPMLDQRGSTTTISWPDAADFTPAERTGSARATSATTAAPRLVSPSDGATVATARPVLRIQPTEGATQYRFSIGVDGSAEEGSVATSGWTDRVEWTVPSGVLADGGRYTWSASARTGSSDPGGPSATARTLSVNLRLGPQQPGGPIPTETTGPLTVNLSTGNVTTALYSSYVLTGMGPQAAQFSYNSLAAARQGLRASYYTGDSPAGITEADKPALVRNEPQVSVFWGGGAKRPPGIEGTAFRVRWTGAIRVPTTGVYRLGGGYRHGLRIRVDGQQVLDAWNREPRSPRHVDYGTGVTLQANRDYPIEVDYRASALPALAQLWISTGDGKRQAPVPASWLTQPGGVLPAGWSVNPPPQAIQPAAASTTRKADAAVPADAPTTAADSLTSPLVRPINPLVRSLSAEAPTAYAPRGPAATSAAAKSAGSARTLAAEQPSMQYHFAGDERCADTSAPAGYLCAVSLPDGSVTYLSYLNGQLARIRNPGGEITDFGYNGANLLTAMRPPTVTDWIAVDPRRRDSDAAAYLVQYDADGRALRVSAPEPTGLPRAVSQRPQRSYTYGETQTRVQVAGLDTGRPSRIVTRDIAGRMLTDTDGTGVSTAYTWTPTDQPLTKTDAAGRRTATVPTQTGTVTNGPAPTRCFGPDGNLVSGPPAGCERVPVSRTEFDGTALVTTTLESDGLPDKRVALGLNAVGLPATRTLDPGGLGLTSTTQYDPFFRPASISAPNGATSTFAYYGPTETTANPCDPQAAQVNQRGLLKSTRSPAAADGAVREDRYVYNSRGFEVAVNFGSGSWACGFYDDRGRTTGILVPGNAAGPERRSRYDYATGGDPLTMSATDPTGTIRTTTDLAGRTIAYTDVYGVQTKSTYDRAGRVVTKSVSGAAGANPVTTTRRYDNAGRLLSVGYGGRSMATSEYSAAGELRSVRYANGTALSEVGRDATGRVTRLTWSLRNGQRVVSAVERSRAGTVVDDQLAGVDARPSGPNYRYDAAGRLTEAWVVGHHFGYDYTSASASSCPTGTAPNAGANSNAVAVADETTAGRAVTSYCFDSADRILAASGAHTIGEVSYTDSGHTAAYTADKDRVTLGWDIAERFTSIAVAGPDPARVTYGRNVLDQVVTRTVTGSKDDDSVTLLHVNPTDITESLVMDRDRRVLSRTLTLPGGVLVTLTGANEYWSHPNVHGDVALGTGATGAQSGDLYRYTPHGAPLTADGRVDADHQPPNQPRGQEFGWLGQYRRHHEGAGSLSAVFMALTPVDQLTGRALAMSQVGNPSGATYQYAQGDPINLIDLNGFQTQPNQPDLGGLPQYLGGAG</sequence>
<keyword evidence="4" id="KW-1185">Reference proteome</keyword>
<comment type="caution">
    <text evidence="3">The sequence shown here is derived from an EMBL/GenBank/DDBJ whole genome shotgun (WGS) entry which is preliminary data.</text>
</comment>
<dbReference type="SMART" id="SM00758">
    <property type="entry name" value="PA14"/>
    <property type="match status" value="1"/>
</dbReference>
<dbReference type="InterPro" id="IPR011658">
    <property type="entry name" value="PA14_dom"/>
</dbReference>
<name>A0ABS1YAJ1_9ACTN</name>
<dbReference type="Proteomes" id="UP000622245">
    <property type="component" value="Unassembled WGS sequence"/>
</dbReference>
<feature type="compositionally biased region" description="Low complexity" evidence="1">
    <location>
        <begin position="39"/>
        <end position="54"/>
    </location>
</feature>
<evidence type="ECO:0000313" key="4">
    <source>
        <dbReference type="Proteomes" id="UP000622245"/>
    </source>
</evidence>
<organism evidence="3 4">
    <name type="scientific">Micromonospora tarensis</name>
    <dbReference type="NCBI Taxonomy" id="2806100"/>
    <lineage>
        <taxon>Bacteria</taxon>
        <taxon>Bacillati</taxon>
        <taxon>Actinomycetota</taxon>
        <taxon>Actinomycetes</taxon>
        <taxon>Micromonosporales</taxon>
        <taxon>Micromonosporaceae</taxon>
        <taxon>Micromonospora</taxon>
    </lineage>
</organism>
<accession>A0ABS1YAJ1</accession>
<dbReference type="Pfam" id="PF07691">
    <property type="entry name" value="PA14"/>
    <property type="match status" value="1"/>
</dbReference>
<evidence type="ECO:0000256" key="1">
    <source>
        <dbReference type="SAM" id="MobiDB-lite"/>
    </source>
</evidence>
<dbReference type="NCBIfam" id="TIGR01643">
    <property type="entry name" value="YD_repeat_2x"/>
    <property type="match status" value="1"/>
</dbReference>
<feature type="domain" description="PA14" evidence="2">
    <location>
        <begin position="205"/>
        <end position="353"/>
    </location>
</feature>
<dbReference type="RefSeq" id="WP_203146842.1">
    <property type="nucleotide sequence ID" value="NZ_JAEVHL010000006.1"/>
</dbReference>
<dbReference type="SUPFAM" id="SSF56988">
    <property type="entry name" value="Anthrax protective antigen"/>
    <property type="match status" value="1"/>
</dbReference>
<dbReference type="Gene3D" id="3.90.182.10">
    <property type="entry name" value="Toxin - Anthrax Protective Antigen,domain 1"/>
    <property type="match status" value="1"/>
</dbReference>
<dbReference type="InterPro" id="IPR037524">
    <property type="entry name" value="PA14/GLEYA"/>
</dbReference>
<dbReference type="PROSITE" id="PS51820">
    <property type="entry name" value="PA14"/>
    <property type="match status" value="1"/>
</dbReference>
<feature type="region of interest" description="Disordered" evidence="1">
    <location>
        <begin position="633"/>
        <end position="655"/>
    </location>
</feature>
<gene>
    <name evidence="3" type="ORF">JM949_02535</name>
</gene>
<reference evidence="3 4" key="1">
    <citation type="submission" date="2021-01" db="EMBL/GenBank/DDBJ databases">
        <title>Draft genome sequence of Micromonospora sp. strain STR1s_6.</title>
        <authorList>
            <person name="Karlyshev A."/>
            <person name="Jawad R."/>
        </authorList>
    </citation>
    <scope>NUCLEOTIDE SEQUENCE [LARGE SCALE GENOMIC DNA]</scope>
    <source>
        <strain evidence="3 4">STR1S-6</strain>
    </source>
</reference>
<dbReference type="Gene3D" id="2.180.10.10">
    <property type="entry name" value="RHS repeat-associated core"/>
    <property type="match status" value="2"/>
</dbReference>
<feature type="region of interest" description="Disordered" evidence="1">
    <location>
        <begin position="1"/>
        <end position="61"/>
    </location>
</feature>
<dbReference type="InterPro" id="IPR006530">
    <property type="entry name" value="YD"/>
</dbReference>
<dbReference type="SUPFAM" id="SSF63825">
    <property type="entry name" value="YWTD domain"/>
    <property type="match status" value="1"/>
</dbReference>
<evidence type="ECO:0000259" key="2">
    <source>
        <dbReference type="PROSITE" id="PS51820"/>
    </source>
</evidence>
<evidence type="ECO:0000313" key="3">
    <source>
        <dbReference type="EMBL" id="MBM0274416.1"/>
    </source>
</evidence>
<dbReference type="EMBL" id="JAEVHL010000006">
    <property type="protein sequence ID" value="MBM0274416.1"/>
    <property type="molecule type" value="Genomic_DNA"/>
</dbReference>
<protein>
    <recommendedName>
        <fullName evidence="2">PA14 domain-containing protein</fullName>
    </recommendedName>
</protein>
<feature type="compositionally biased region" description="Low complexity" evidence="1">
    <location>
        <begin position="636"/>
        <end position="650"/>
    </location>
</feature>
<proteinExistence type="predicted"/>